<dbReference type="PANTHER" id="PTHR33096:SF1">
    <property type="entry name" value="CXC1-LIKE CYSTEINE CLUSTER ASSOCIATED WITH KDZ TRANSPOSASES DOMAIN-CONTAINING PROTEIN"/>
    <property type="match status" value="1"/>
</dbReference>
<dbReference type="PANTHER" id="PTHR33096">
    <property type="entry name" value="CXC2 DOMAIN-CONTAINING PROTEIN"/>
    <property type="match status" value="1"/>
</dbReference>
<comment type="caution">
    <text evidence="1">The sequence shown here is derived from an EMBL/GenBank/DDBJ whole genome shotgun (WGS) entry which is preliminary data.</text>
</comment>
<gene>
    <name evidence="1" type="ORF">B0H17DRAFT_1164247</name>
</gene>
<keyword evidence="2" id="KW-1185">Reference proteome</keyword>
<dbReference type="Proteomes" id="UP001221757">
    <property type="component" value="Unassembled WGS sequence"/>
</dbReference>
<protein>
    <submittedName>
        <fullName evidence="1">Uncharacterized protein</fullName>
    </submittedName>
</protein>
<sequence>MARLCRVLWLVNMHSAGEKQFYVYLLIETLFQHLPANITVGLLYDVACQLERSARKWGFLDRYIDRWRSRIYHPRKREGFGFTNGEGCKRFWHSISHLIAHLRISSVSRLCWRHAIY</sequence>
<reference evidence="1" key="1">
    <citation type="submission" date="2023-03" db="EMBL/GenBank/DDBJ databases">
        <title>Massive genome expansion in bonnet fungi (Mycena s.s.) driven by repeated elements and novel gene families across ecological guilds.</title>
        <authorList>
            <consortium name="Lawrence Berkeley National Laboratory"/>
            <person name="Harder C.B."/>
            <person name="Miyauchi S."/>
            <person name="Viragh M."/>
            <person name="Kuo A."/>
            <person name="Thoen E."/>
            <person name="Andreopoulos B."/>
            <person name="Lu D."/>
            <person name="Skrede I."/>
            <person name="Drula E."/>
            <person name="Henrissat B."/>
            <person name="Morin E."/>
            <person name="Kohler A."/>
            <person name="Barry K."/>
            <person name="LaButti K."/>
            <person name="Morin E."/>
            <person name="Salamov A."/>
            <person name="Lipzen A."/>
            <person name="Mereny Z."/>
            <person name="Hegedus B."/>
            <person name="Baldrian P."/>
            <person name="Stursova M."/>
            <person name="Weitz H."/>
            <person name="Taylor A."/>
            <person name="Grigoriev I.V."/>
            <person name="Nagy L.G."/>
            <person name="Martin F."/>
            <person name="Kauserud H."/>
        </authorList>
    </citation>
    <scope>NUCLEOTIDE SEQUENCE</scope>
    <source>
        <strain evidence="1">CBHHK067</strain>
    </source>
</reference>
<evidence type="ECO:0000313" key="2">
    <source>
        <dbReference type="Proteomes" id="UP001221757"/>
    </source>
</evidence>
<organism evidence="1 2">
    <name type="scientific">Mycena rosella</name>
    <name type="common">Pink bonnet</name>
    <name type="synonym">Agaricus rosellus</name>
    <dbReference type="NCBI Taxonomy" id="1033263"/>
    <lineage>
        <taxon>Eukaryota</taxon>
        <taxon>Fungi</taxon>
        <taxon>Dikarya</taxon>
        <taxon>Basidiomycota</taxon>
        <taxon>Agaricomycotina</taxon>
        <taxon>Agaricomycetes</taxon>
        <taxon>Agaricomycetidae</taxon>
        <taxon>Agaricales</taxon>
        <taxon>Marasmiineae</taxon>
        <taxon>Mycenaceae</taxon>
        <taxon>Mycena</taxon>
    </lineage>
</organism>
<name>A0AAD7BSV2_MYCRO</name>
<dbReference type="InterPro" id="IPR040521">
    <property type="entry name" value="KDZ"/>
</dbReference>
<dbReference type="AlphaFoldDB" id="A0AAD7BSV2"/>
<evidence type="ECO:0000313" key="1">
    <source>
        <dbReference type="EMBL" id="KAJ7629925.1"/>
    </source>
</evidence>
<accession>A0AAD7BSV2</accession>
<proteinExistence type="predicted"/>
<dbReference type="Pfam" id="PF18758">
    <property type="entry name" value="KDZ"/>
    <property type="match status" value="1"/>
</dbReference>
<dbReference type="EMBL" id="JARKIE010000523">
    <property type="protein sequence ID" value="KAJ7629925.1"/>
    <property type="molecule type" value="Genomic_DNA"/>
</dbReference>